<dbReference type="STRING" id="307972.A0A2G8KKP0"/>
<reference evidence="2 3" key="1">
    <citation type="journal article" date="2017" name="PLoS Biol.">
        <title>The sea cucumber genome provides insights into morphological evolution and visceral regeneration.</title>
        <authorList>
            <person name="Zhang X."/>
            <person name="Sun L."/>
            <person name="Yuan J."/>
            <person name="Sun Y."/>
            <person name="Gao Y."/>
            <person name="Zhang L."/>
            <person name="Li S."/>
            <person name="Dai H."/>
            <person name="Hamel J.F."/>
            <person name="Liu C."/>
            <person name="Yu Y."/>
            <person name="Liu S."/>
            <person name="Lin W."/>
            <person name="Guo K."/>
            <person name="Jin S."/>
            <person name="Xu P."/>
            <person name="Storey K.B."/>
            <person name="Huan P."/>
            <person name="Zhang T."/>
            <person name="Zhou Y."/>
            <person name="Zhang J."/>
            <person name="Lin C."/>
            <person name="Li X."/>
            <person name="Xing L."/>
            <person name="Huo D."/>
            <person name="Sun M."/>
            <person name="Wang L."/>
            <person name="Mercier A."/>
            <person name="Li F."/>
            <person name="Yang H."/>
            <person name="Xiang J."/>
        </authorList>
    </citation>
    <scope>NUCLEOTIDE SEQUENCE [LARGE SCALE GENOMIC DNA]</scope>
    <source>
        <strain evidence="2">Shaxun</strain>
        <tissue evidence="2">Muscle</tissue>
    </source>
</reference>
<dbReference type="EMBL" id="MRZV01000515">
    <property type="protein sequence ID" value="PIK48569.1"/>
    <property type="molecule type" value="Genomic_DNA"/>
</dbReference>
<comment type="caution">
    <text evidence="2">The sequence shown here is derived from an EMBL/GenBank/DDBJ whole genome shotgun (WGS) entry which is preliminary data.</text>
</comment>
<evidence type="ECO:0000256" key="1">
    <source>
        <dbReference type="SAM" id="MobiDB-lite"/>
    </source>
</evidence>
<dbReference type="OrthoDB" id="5377144at2759"/>
<feature type="compositionally biased region" description="Basic and acidic residues" evidence="1">
    <location>
        <begin position="96"/>
        <end position="127"/>
    </location>
</feature>
<dbReference type="Pfam" id="PF08524">
    <property type="entry name" value="rRNA_processing"/>
    <property type="match status" value="1"/>
</dbReference>
<feature type="compositionally biased region" description="Basic and acidic residues" evidence="1">
    <location>
        <begin position="148"/>
        <end position="159"/>
    </location>
</feature>
<evidence type="ECO:0000313" key="3">
    <source>
        <dbReference type="Proteomes" id="UP000230750"/>
    </source>
</evidence>
<feature type="compositionally biased region" description="Basic residues" evidence="1">
    <location>
        <begin position="163"/>
        <end position="180"/>
    </location>
</feature>
<gene>
    <name evidence="2" type="ORF">BSL78_14557</name>
</gene>
<accession>A0A2G8KKP0</accession>
<organism evidence="2 3">
    <name type="scientific">Stichopus japonicus</name>
    <name type="common">Sea cucumber</name>
    <dbReference type="NCBI Taxonomy" id="307972"/>
    <lineage>
        <taxon>Eukaryota</taxon>
        <taxon>Metazoa</taxon>
        <taxon>Echinodermata</taxon>
        <taxon>Eleutherozoa</taxon>
        <taxon>Echinozoa</taxon>
        <taxon>Holothuroidea</taxon>
        <taxon>Aspidochirotacea</taxon>
        <taxon>Aspidochirotida</taxon>
        <taxon>Stichopodidae</taxon>
        <taxon>Apostichopus</taxon>
    </lineage>
</organism>
<feature type="region of interest" description="Disordered" evidence="1">
    <location>
        <begin position="46"/>
        <end position="186"/>
    </location>
</feature>
<dbReference type="InterPro" id="IPR013730">
    <property type="entry name" value="Fyv7/TAP26"/>
</dbReference>
<keyword evidence="3" id="KW-1185">Reference proteome</keyword>
<evidence type="ECO:0000313" key="2">
    <source>
        <dbReference type="EMBL" id="PIK48569.1"/>
    </source>
</evidence>
<dbReference type="Proteomes" id="UP000230750">
    <property type="component" value="Unassembled WGS sequence"/>
</dbReference>
<name>A0A2G8KKP0_STIJA</name>
<dbReference type="AlphaFoldDB" id="A0A2G8KKP0"/>
<feature type="region of interest" description="Disordered" evidence="1">
    <location>
        <begin position="22"/>
        <end position="41"/>
    </location>
</feature>
<sequence length="201" mass="23791">MKELGRQRKNLKDDLRRLKYKRVSGSLPEGQGYADKRKNAAVSRYRNLRRKVSKSKQIDKTAQSGLGHNEVEKKEYSFGNNRVSIEQRQQVISEETDLHHGKKEVPKPSPAPEKKTTPAERRKEAHRYSNAQKLYQEKELKKHQKKMAMQEERESRERALGNYKKKKLERNKRFNQRTKRGQPIMKHQIDFLLEKIKAQGD</sequence>
<protein>
    <submittedName>
        <fullName evidence="2">Putative thyroid transcription factor 1-associated protein 26-like</fullName>
    </submittedName>
</protein>
<feature type="compositionally biased region" description="Polar residues" evidence="1">
    <location>
        <begin position="78"/>
        <end position="93"/>
    </location>
</feature>
<proteinExistence type="predicted"/>